<dbReference type="Pfam" id="PF17678">
    <property type="entry name" value="Glyco_hydro_92N"/>
    <property type="match status" value="1"/>
</dbReference>
<dbReference type="AlphaFoldDB" id="A0A5J4SY53"/>
<dbReference type="NCBIfam" id="TIGR01180">
    <property type="entry name" value="aman2_put"/>
    <property type="match status" value="1"/>
</dbReference>
<dbReference type="FunFam" id="3.30.2080.10:FF:000001">
    <property type="entry name" value="Alpha-1,2-mannosidase subfamily"/>
    <property type="match status" value="1"/>
</dbReference>
<proteinExistence type="predicted"/>
<dbReference type="InterPro" id="IPR050883">
    <property type="entry name" value="PNGase"/>
</dbReference>
<gene>
    <name evidence="3" type="ORF">EZS27_002503</name>
</gene>
<dbReference type="GO" id="GO:0000224">
    <property type="term" value="F:peptide-N4-(N-acetyl-beta-glucosaminyl)asparagine amidase activity"/>
    <property type="evidence" value="ECO:0007669"/>
    <property type="project" value="TreeGrafter"/>
</dbReference>
<dbReference type="InterPro" id="IPR041371">
    <property type="entry name" value="GH92_N"/>
</dbReference>
<dbReference type="InterPro" id="IPR014718">
    <property type="entry name" value="GH-type_carb-bd"/>
</dbReference>
<feature type="domain" description="Glycosyl hydrolase family 92" evidence="1">
    <location>
        <begin position="239"/>
        <end position="732"/>
    </location>
</feature>
<evidence type="ECO:0000259" key="1">
    <source>
        <dbReference type="Pfam" id="PF07971"/>
    </source>
</evidence>
<dbReference type="SUPFAM" id="SSF48208">
    <property type="entry name" value="Six-hairpin glycosidases"/>
    <property type="match status" value="1"/>
</dbReference>
<comment type="caution">
    <text evidence="3">The sequence shown here is derived from an EMBL/GenBank/DDBJ whole genome shotgun (WGS) entry which is preliminary data.</text>
</comment>
<dbReference type="EMBL" id="SNRY01000033">
    <property type="protein sequence ID" value="KAA6350140.1"/>
    <property type="molecule type" value="Genomic_DNA"/>
</dbReference>
<dbReference type="Gene3D" id="1.20.1050.60">
    <property type="entry name" value="alpha-1,2-mannosidase"/>
    <property type="match status" value="1"/>
</dbReference>
<dbReference type="InterPro" id="IPR012939">
    <property type="entry name" value="Glyco_hydro_92"/>
</dbReference>
<organism evidence="3">
    <name type="scientific">termite gut metagenome</name>
    <dbReference type="NCBI Taxonomy" id="433724"/>
    <lineage>
        <taxon>unclassified sequences</taxon>
        <taxon>metagenomes</taxon>
        <taxon>organismal metagenomes</taxon>
    </lineage>
</organism>
<dbReference type="GO" id="GO:0006516">
    <property type="term" value="P:glycoprotein catabolic process"/>
    <property type="evidence" value="ECO:0007669"/>
    <property type="project" value="TreeGrafter"/>
</dbReference>
<dbReference type="PANTHER" id="PTHR12143">
    <property type="entry name" value="PEPTIDE N-GLYCANASE PNGASE -RELATED"/>
    <property type="match status" value="1"/>
</dbReference>
<dbReference type="GO" id="GO:0005829">
    <property type="term" value="C:cytosol"/>
    <property type="evidence" value="ECO:0007669"/>
    <property type="project" value="TreeGrafter"/>
</dbReference>
<evidence type="ECO:0000259" key="2">
    <source>
        <dbReference type="Pfam" id="PF17678"/>
    </source>
</evidence>
<evidence type="ECO:0008006" key="4">
    <source>
        <dbReference type="Google" id="ProtNLM"/>
    </source>
</evidence>
<dbReference type="InterPro" id="IPR008928">
    <property type="entry name" value="6-hairpin_glycosidase_sf"/>
</dbReference>
<dbReference type="Pfam" id="PF07971">
    <property type="entry name" value="Glyco_hydro_92"/>
    <property type="match status" value="1"/>
</dbReference>
<dbReference type="GO" id="GO:0005975">
    <property type="term" value="P:carbohydrate metabolic process"/>
    <property type="evidence" value="ECO:0007669"/>
    <property type="project" value="InterPro"/>
</dbReference>
<dbReference type="Gene3D" id="3.30.2080.10">
    <property type="entry name" value="GH92 mannosidase domain"/>
    <property type="match status" value="1"/>
</dbReference>
<dbReference type="InterPro" id="IPR005887">
    <property type="entry name" value="GH92_a_mannosidase_put"/>
</dbReference>
<name>A0A5J4SY53_9ZZZZ</name>
<protein>
    <recommendedName>
        <fullName evidence="4">Glycosyl hydrolase family 92 domain-containing protein</fullName>
    </recommendedName>
</protein>
<evidence type="ECO:0000313" key="3">
    <source>
        <dbReference type="EMBL" id="KAA6350140.1"/>
    </source>
</evidence>
<accession>A0A5J4SY53</accession>
<dbReference type="PROSITE" id="PS51257">
    <property type="entry name" value="PROKAR_LIPOPROTEIN"/>
    <property type="match status" value="1"/>
</dbReference>
<dbReference type="Gene3D" id="2.70.98.10">
    <property type="match status" value="1"/>
</dbReference>
<dbReference type="Gene3D" id="1.20.1610.10">
    <property type="entry name" value="alpha-1,2-mannosidases domains"/>
    <property type="match status" value="1"/>
</dbReference>
<feature type="domain" description="Glycosyl hydrolase family 92 N-terminal" evidence="2">
    <location>
        <begin position="33"/>
        <end position="233"/>
    </location>
</feature>
<sequence>MKQKVIIFLLITCPVLFLSCRTHNQPVKAPVDYVNPYIGNISHLLVPTYPTVHLPNSMLRLYPERSDYTTDRIKGLPIVVTSHRGSSAFNLSPYSGTDEDLKPVRNYSYDQERISPYRYSVYLDDEQVEVDFAPSHQSAVYEIGFAGKSKNTLVLSTGNGSLSCDGSSISGIQIINGGSTKVFLYLETKQIPLVAGIVEDGIINADQKSVEGKNKAIGLVFDEQVVNIRYGVSFISIEQAGKNLKREINTFVVDEIAGKGRDLWNKTLGKIVVDGDDENAKIVFYTSLYRTYERMINLSEDGNYYSGIDNKVHEGDPIPFYTDDWIWDTYRAVHPLRILIDEEKERDMINSYIRMSQQTKDGWMPTFPEVTGDSHRMNGNHGVAVIWDAYCKGVRGFDLEAAYNACKGAITEKSLLPWKYLPNTEIDVFYQEKGYYPALKQGEAEYLTVVNKGEKRQSVAVTLGTCYDYWCLSQIAKELGKEDDYRYFINGSYYYRNLYNAETSFFHPKDKEGKFIEPFDYKFSGGMGARDYYDENNGWTYRWDVPHNPNDLINLMGSPGNFVKNLDQTFIEPLGKGKYEFYAQLPDQTGNVGQFSMANEPSLHIPYLYNYAGQPWKTQKRIRTLLKQWFRNDLMGVPGDEDGGGMTAFVVFSSMGFYPVTPGSPTYNIGSPVFRNVKMTLSNGKVFEIEVQNYATGNIYIQSATLNSKTWDKPWFSHSDIANGGKLVLLMGNRANKTWGSDLANVPPSAETID</sequence>
<reference evidence="3" key="1">
    <citation type="submission" date="2019-03" db="EMBL/GenBank/DDBJ databases">
        <title>Single cell metagenomics reveals metabolic interactions within the superorganism composed of flagellate Streblomastix strix and complex community of Bacteroidetes bacteria on its surface.</title>
        <authorList>
            <person name="Treitli S.C."/>
            <person name="Kolisko M."/>
            <person name="Husnik F."/>
            <person name="Keeling P."/>
            <person name="Hampl V."/>
        </authorList>
    </citation>
    <scope>NUCLEOTIDE SEQUENCE</scope>
    <source>
        <strain evidence="3">STM</strain>
    </source>
</reference>
<dbReference type="GO" id="GO:0030246">
    <property type="term" value="F:carbohydrate binding"/>
    <property type="evidence" value="ECO:0007669"/>
    <property type="project" value="InterPro"/>
</dbReference>
<dbReference type="FunFam" id="1.20.1050.60:FF:000001">
    <property type="entry name" value="Putative alpha-1,2-mannosidase"/>
    <property type="match status" value="1"/>
</dbReference>
<dbReference type="PANTHER" id="PTHR12143:SF43">
    <property type="entry name" value="PUTATIVE-RELATED"/>
    <property type="match status" value="1"/>
</dbReference>